<keyword evidence="2" id="KW-1185">Reference proteome</keyword>
<name>A0AAE0ZNL9_9GAST</name>
<reference evidence="1" key="1">
    <citation type="journal article" date="2023" name="G3 (Bethesda)">
        <title>A reference genome for the long-term kleptoplast-retaining sea slug Elysia crispata morphotype clarki.</title>
        <authorList>
            <person name="Eastman K.E."/>
            <person name="Pendleton A.L."/>
            <person name="Shaikh M.A."/>
            <person name="Suttiyut T."/>
            <person name="Ogas R."/>
            <person name="Tomko P."/>
            <person name="Gavelis G."/>
            <person name="Widhalm J.R."/>
            <person name="Wisecaver J.H."/>
        </authorList>
    </citation>
    <scope>NUCLEOTIDE SEQUENCE</scope>
    <source>
        <strain evidence="1">ECLA1</strain>
    </source>
</reference>
<accession>A0AAE0ZNL9</accession>
<gene>
    <name evidence="1" type="ORF">RRG08_049268</name>
</gene>
<evidence type="ECO:0000313" key="1">
    <source>
        <dbReference type="EMBL" id="KAK3772778.1"/>
    </source>
</evidence>
<protein>
    <submittedName>
        <fullName evidence="1">Uncharacterized protein</fullName>
    </submittedName>
</protein>
<organism evidence="1 2">
    <name type="scientific">Elysia crispata</name>
    <name type="common">lettuce slug</name>
    <dbReference type="NCBI Taxonomy" id="231223"/>
    <lineage>
        <taxon>Eukaryota</taxon>
        <taxon>Metazoa</taxon>
        <taxon>Spiralia</taxon>
        <taxon>Lophotrochozoa</taxon>
        <taxon>Mollusca</taxon>
        <taxon>Gastropoda</taxon>
        <taxon>Heterobranchia</taxon>
        <taxon>Euthyneura</taxon>
        <taxon>Panpulmonata</taxon>
        <taxon>Sacoglossa</taxon>
        <taxon>Placobranchoidea</taxon>
        <taxon>Plakobranchidae</taxon>
        <taxon>Elysia</taxon>
    </lineage>
</organism>
<dbReference type="AlphaFoldDB" id="A0AAE0ZNL9"/>
<comment type="caution">
    <text evidence="1">The sequence shown here is derived from an EMBL/GenBank/DDBJ whole genome shotgun (WGS) entry which is preliminary data.</text>
</comment>
<dbReference type="Proteomes" id="UP001283361">
    <property type="component" value="Unassembled WGS sequence"/>
</dbReference>
<proteinExistence type="predicted"/>
<dbReference type="EMBL" id="JAWDGP010003606">
    <property type="protein sequence ID" value="KAK3772778.1"/>
    <property type="molecule type" value="Genomic_DNA"/>
</dbReference>
<evidence type="ECO:0000313" key="2">
    <source>
        <dbReference type="Proteomes" id="UP001283361"/>
    </source>
</evidence>
<sequence>MQVHPHTSTSALAQTDLGPVSDLRWCLYGSSRPRSQMACHSAGAKQRHLAAIFVHLGVANKREDTSFQAGGR</sequence>